<evidence type="ECO:0000259" key="5">
    <source>
        <dbReference type="PROSITE" id="PS50931"/>
    </source>
</evidence>
<proteinExistence type="inferred from homology"/>
<dbReference type="AlphaFoldDB" id="A0AA37TPU3"/>
<dbReference type="Pfam" id="PF03466">
    <property type="entry name" value="LysR_substrate"/>
    <property type="match status" value="1"/>
</dbReference>
<dbReference type="PANTHER" id="PTHR30118">
    <property type="entry name" value="HTH-TYPE TRANSCRIPTIONAL REGULATOR LEUO-RELATED"/>
    <property type="match status" value="1"/>
</dbReference>
<dbReference type="InterPro" id="IPR050389">
    <property type="entry name" value="LysR-type_TF"/>
</dbReference>
<dbReference type="Gene3D" id="3.40.190.10">
    <property type="entry name" value="Periplasmic binding protein-like II"/>
    <property type="match status" value="2"/>
</dbReference>
<dbReference type="SUPFAM" id="SSF46785">
    <property type="entry name" value="Winged helix' DNA-binding domain"/>
    <property type="match status" value="1"/>
</dbReference>
<dbReference type="Gene3D" id="1.10.10.10">
    <property type="entry name" value="Winged helix-like DNA-binding domain superfamily/Winged helix DNA-binding domain"/>
    <property type="match status" value="1"/>
</dbReference>
<keyword evidence="4" id="KW-0804">Transcription</keyword>
<gene>
    <name evidence="6" type="ORF">GCM10007894_27550</name>
</gene>
<evidence type="ECO:0000313" key="6">
    <source>
        <dbReference type="EMBL" id="GLS84778.1"/>
    </source>
</evidence>
<evidence type="ECO:0000256" key="2">
    <source>
        <dbReference type="ARBA" id="ARBA00023015"/>
    </source>
</evidence>
<dbReference type="GO" id="GO:0003700">
    <property type="term" value="F:DNA-binding transcription factor activity"/>
    <property type="evidence" value="ECO:0007669"/>
    <property type="project" value="InterPro"/>
</dbReference>
<reference evidence="6 7" key="1">
    <citation type="journal article" date="2014" name="Int. J. Syst. Evol. Microbiol.">
        <title>Complete genome sequence of Corynebacterium casei LMG S-19264T (=DSM 44701T), isolated from a smear-ripened cheese.</title>
        <authorList>
            <consortium name="US DOE Joint Genome Institute (JGI-PGF)"/>
            <person name="Walter F."/>
            <person name="Albersmeier A."/>
            <person name="Kalinowski J."/>
            <person name="Ruckert C."/>
        </authorList>
    </citation>
    <scope>NUCLEOTIDE SEQUENCE [LARGE SCALE GENOMIC DNA]</scope>
    <source>
        <strain evidence="6 7">NBRC 112785</strain>
    </source>
</reference>
<comment type="caution">
    <text evidence="6">The sequence shown here is derived from an EMBL/GenBank/DDBJ whole genome shotgun (WGS) entry which is preliminary data.</text>
</comment>
<protein>
    <submittedName>
        <fullName evidence="6">Transcriptional regulator</fullName>
    </submittedName>
</protein>
<accession>A0AA37TPU3</accession>
<dbReference type="RefSeq" id="WP_095499763.1">
    <property type="nucleotide sequence ID" value="NZ_BSPO01000004.1"/>
</dbReference>
<dbReference type="PANTHER" id="PTHR30118:SF6">
    <property type="entry name" value="HTH-TYPE TRANSCRIPTIONAL REGULATOR LEUO"/>
    <property type="match status" value="1"/>
</dbReference>
<dbReference type="PROSITE" id="PS50931">
    <property type="entry name" value="HTH_LYSR"/>
    <property type="match status" value="1"/>
</dbReference>
<evidence type="ECO:0000313" key="7">
    <source>
        <dbReference type="Proteomes" id="UP001157439"/>
    </source>
</evidence>
<keyword evidence="3" id="KW-0238">DNA-binding</keyword>
<comment type="similarity">
    <text evidence="1">Belongs to the LysR transcriptional regulatory family.</text>
</comment>
<keyword evidence="2" id="KW-0805">Transcription regulation</keyword>
<evidence type="ECO:0000256" key="1">
    <source>
        <dbReference type="ARBA" id="ARBA00009437"/>
    </source>
</evidence>
<feature type="domain" description="HTH lysR-type" evidence="5">
    <location>
        <begin position="5"/>
        <end position="62"/>
    </location>
</feature>
<dbReference type="GO" id="GO:0003677">
    <property type="term" value="F:DNA binding"/>
    <property type="evidence" value="ECO:0007669"/>
    <property type="project" value="UniProtKB-KW"/>
</dbReference>
<dbReference type="Pfam" id="PF00126">
    <property type="entry name" value="HTH_1"/>
    <property type="match status" value="1"/>
</dbReference>
<dbReference type="Proteomes" id="UP001157439">
    <property type="component" value="Unassembled WGS sequence"/>
</dbReference>
<dbReference type="PRINTS" id="PR00039">
    <property type="entry name" value="HTHLYSR"/>
</dbReference>
<name>A0AA37TPU3_9GAMM</name>
<dbReference type="SUPFAM" id="SSF53850">
    <property type="entry name" value="Periplasmic binding protein-like II"/>
    <property type="match status" value="1"/>
</dbReference>
<evidence type="ECO:0000256" key="3">
    <source>
        <dbReference type="ARBA" id="ARBA00023125"/>
    </source>
</evidence>
<dbReference type="InterPro" id="IPR036390">
    <property type="entry name" value="WH_DNA-bd_sf"/>
</dbReference>
<keyword evidence="7" id="KW-1185">Reference proteome</keyword>
<dbReference type="InterPro" id="IPR036388">
    <property type="entry name" value="WH-like_DNA-bd_sf"/>
</dbReference>
<organism evidence="6 7">
    <name type="scientific">Paraferrimonas haliotis</name>
    <dbReference type="NCBI Taxonomy" id="2013866"/>
    <lineage>
        <taxon>Bacteria</taxon>
        <taxon>Pseudomonadati</taxon>
        <taxon>Pseudomonadota</taxon>
        <taxon>Gammaproteobacteria</taxon>
        <taxon>Alteromonadales</taxon>
        <taxon>Ferrimonadaceae</taxon>
        <taxon>Paraferrimonas</taxon>
    </lineage>
</organism>
<evidence type="ECO:0000256" key="4">
    <source>
        <dbReference type="ARBA" id="ARBA00023163"/>
    </source>
</evidence>
<dbReference type="InterPro" id="IPR005119">
    <property type="entry name" value="LysR_subst-bd"/>
</dbReference>
<dbReference type="InterPro" id="IPR000847">
    <property type="entry name" value="LysR_HTH_N"/>
</dbReference>
<dbReference type="EMBL" id="BSPO01000004">
    <property type="protein sequence ID" value="GLS84778.1"/>
    <property type="molecule type" value="Genomic_DNA"/>
</dbReference>
<sequence length="297" mass="33952">MRKDFDLNLMQVFYEVYRQRSITRAADNLNTTQPAISTALKRLKTQLNCELFLREGRGIAATPAAHQLAKEVGPALDTLHSAVENLNEFDPQQRRDFLVYCNEPMLMLLQPLVEKSTQLGNCKIKFEITPHQQDKLLDALTMQKADLAIDYGQVDRASFEVQPYYQDSVHIAIASNHPSIGENFSLEQYFQQHHIGIKARRNQQYAINLFTSTPLQHRKVMVECDSLVAGLVLAASSELVTFIPKSLVENYASKLGLTVLPCPFDTNPVVHKLIWHKRNQHSEANRWLRDTLIELIR</sequence>